<dbReference type="STRING" id="229919.GCA_001050195_00529"/>
<gene>
    <name evidence="1" type="ORF">DEQ80_00675</name>
</gene>
<name>A0A3D1JF16_9CHLR</name>
<proteinExistence type="predicted"/>
<dbReference type="EMBL" id="DPBP01000003">
    <property type="protein sequence ID" value="HCE16348.1"/>
    <property type="molecule type" value="Genomic_DNA"/>
</dbReference>
<comment type="caution">
    <text evidence="1">The sequence shown here is derived from an EMBL/GenBank/DDBJ whole genome shotgun (WGS) entry which is preliminary data.</text>
</comment>
<protein>
    <submittedName>
        <fullName evidence="1">Uncharacterized protein</fullName>
    </submittedName>
</protein>
<dbReference type="OrthoDB" id="165632at2"/>
<reference evidence="1 2" key="1">
    <citation type="journal article" date="2018" name="Nat. Biotechnol.">
        <title>A standardized bacterial taxonomy based on genome phylogeny substantially revises the tree of life.</title>
        <authorList>
            <person name="Parks D.H."/>
            <person name="Chuvochina M."/>
            <person name="Waite D.W."/>
            <person name="Rinke C."/>
            <person name="Skarshewski A."/>
            <person name="Chaumeil P.A."/>
            <person name="Hugenholtz P."/>
        </authorList>
    </citation>
    <scope>NUCLEOTIDE SEQUENCE [LARGE SCALE GENOMIC DNA]</scope>
    <source>
        <strain evidence="1">UBA8781</strain>
    </source>
</reference>
<dbReference type="RefSeq" id="WP_062189481.1">
    <property type="nucleotide sequence ID" value="NZ_DF967965.1"/>
</dbReference>
<sequence length="100" mass="11366">MTTHFDDKGKIFTQVVSKKPVPVILRTSQNTLYGILHVRPTERIIDELNSSLQFVAITDARILNEAGETLYTTGFITVNKEHIIWVIPEEEIQDQAGQDQ</sequence>
<dbReference type="Proteomes" id="UP000264141">
    <property type="component" value="Unassembled WGS sequence"/>
</dbReference>
<dbReference type="AlphaFoldDB" id="A0A3D1JF16"/>
<evidence type="ECO:0000313" key="1">
    <source>
        <dbReference type="EMBL" id="HCE16348.1"/>
    </source>
</evidence>
<dbReference type="Pfam" id="PF20660">
    <property type="entry name" value="DUF6812"/>
    <property type="match status" value="1"/>
</dbReference>
<accession>A0A3D1JF16</accession>
<dbReference type="InterPro" id="IPR049210">
    <property type="entry name" value="DUF6812"/>
</dbReference>
<organism evidence="1 2">
    <name type="scientific">Anaerolinea thermolimosa</name>
    <dbReference type="NCBI Taxonomy" id="229919"/>
    <lineage>
        <taxon>Bacteria</taxon>
        <taxon>Bacillati</taxon>
        <taxon>Chloroflexota</taxon>
        <taxon>Anaerolineae</taxon>
        <taxon>Anaerolineales</taxon>
        <taxon>Anaerolineaceae</taxon>
        <taxon>Anaerolinea</taxon>
    </lineage>
</organism>
<evidence type="ECO:0000313" key="2">
    <source>
        <dbReference type="Proteomes" id="UP000264141"/>
    </source>
</evidence>